<dbReference type="GO" id="GO:0090173">
    <property type="term" value="P:regulation of synaptonemal complex assembly"/>
    <property type="evidence" value="ECO:0007669"/>
    <property type="project" value="InterPro"/>
</dbReference>
<dbReference type="InterPro" id="IPR011990">
    <property type="entry name" value="TPR-like_helical_dom_sf"/>
</dbReference>
<gene>
    <name evidence="3" type="ORF">BT62DRAFT_976819</name>
</gene>
<dbReference type="Pfam" id="PF08631">
    <property type="entry name" value="SPO22"/>
    <property type="match status" value="1"/>
</dbReference>
<comment type="caution">
    <text evidence="3">The sequence shown here is derived from an EMBL/GenBank/DDBJ whole genome shotgun (WGS) entry which is preliminary data.</text>
</comment>
<keyword evidence="1" id="KW-0469">Meiosis</keyword>
<evidence type="ECO:0000313" key="3">
    <source>
        <dbReference type="EMBL" id="KAG7439544.1"/>
    </source>
</evidence>
<dbReference type="EMBL" id="MU250591">
    <property type="protein sequence ID" value="KAG7439544.1"/>
    <property type="molecule type" value="Genomic_DNA"/>
</dbReference>
<dbReference type="Proteomes" id="UP000812287">
    <property type="component" value="Unassembled WGS sequence"/>
</dbReference>
<dbReference type="InterPro" id="IPR039057">
    <property type="entry name" value="Spo22/ZIP4"/>
</dbReference>
<reference evidence="3" key="1">
    <citation type="submission" date="2020-11" db="EMBL/GenBank/DDBJ databases">
        <title>Adaptations for nitrogen fixation in a non-lichenized fungal sporocarp promotes dispersal by wood-feeding termites.</title>
        <authorList>
            <consortium name="DOE Joint Genome Institute"/>
            <person name="Koch R.A."/>
            <person name="Yoon G."/>
            <person name="Arayal U."/>
            <person name="Lail K."/>
            <person name="Amirebrahimi M."/>
            <person name="Labutti K."/>
            <person name="Lipzen A."/>
            <person name="Riley R."/>
            <person name="Barry K."/>
            <person name="Henrissat B."/>
            <person name="Grigoriev I.V."/>
            <person name="Herr J.R."/>
            <person name="Aime M.C."/>
        </authorList>
    </citation>
    <scope>NUCLEOTIDE SEQUENCE</scope>
    <source>
        <strain evidence="3">MCA 3950</strain>
    </source>
</reference>
<dbReference type="OrthoDB" id="65716at2759"/>
<dbReference type="PANTHER" id="PTHR40375">
    <property type="entry name" value="SPORULATION-SPECIFIC PROTEIN 22"/>
    <property type="match status" value="1"/>
</dbReference>
<keyword evidence="4" id="KW-1185">Reference proteome</keyword>
<evidence type="ECO:0000313" key="4">
    <source>
        <dbReference type="Proteomes" id="UP000812287"/>
    </source>
</evidence>
<evidence type="ECO:0000256" key="2">
    <source>
        <dbReference type="ARBA" id="ARBA00031845"/>
    </source>
</evidence>
<dbReference type="InterPro" id="IPR013940">
    <property type="entry name" value="Spo22/ZIP4/TEX11"/>
</dbReference>
<dbReference type="GO" id="GO:0051321">
    <property type="term" value="P:meiotic cell cycle"/>
    <property type="evidence" value="ECO:0007669"/>
    <property type="project" value="UniProtKB-KW"/>
</dbReference>
<name>A0A9P7VGG4_9AGAR</name>
<protein>
    <recommendedName>
        <fullName evidence="2">Protein ZIP4 homolog</fullName>
    </recommendedName>
</protein>
<accession>A0A9P7VGG4</accession>
<dbReference type="GeneID" id="66111541"/>
<evidence type="ECO:0000256" key="1">
    <source>
        <dbReference type="ARBA" id="ARBA00023254"/>
    </source>
</evidence>
<proteinExistence type="predicted"/>
<dbReference type="PANTHER" id="PTHR40375:SF2">
    <property type="entry name" value="SPORULATION-SPECIFIC PROTEIN 22"/>
    <property type="match status" value="1"/>
</dbReference>
<dbReference type="Gene3D" id="1.25.40.10">
    <property type="entry name" value="Tetratricopeptide repeat domain"/>
    <property type="match status" value="1"/>
</dbReference>
<sequence length="869" mass="96661">MPRGRRPGCCRVRLAAFRLVEAGLEQKPGIESLLHVLQMASKTGATLSELGNNDIAGSVLTSAAKYEELLRNAQDPDGTHRQARARAIVVYFSSRMEAAWQEGNHTVADFMSSKITDDDQRLALLPPHDRTLLATKFHSIGRAILKSHAASDNNGTKAADAVVWLQNAFTMADQLDDSAVSGVPQLKISMLRTLARAYFLSGSYDRAEATLDELVPSIDSSDDPASSEYQELRWLRLAILKRRKAGDPALLDAFKSIIDHMELTESRITDILQDLRTISHQHTLVTAVNQHCLKQALACSDRSCGHVDRLLLSLIVHCSKDEDHARAMVAIDSSFTSICEADYELPSVPATACLTLLWQYGDRHYHAKRWSDAADWFIAGSHKLFRKNCPTSSSKCYRKAALCYIEHREYAKASAAIRRCPITEAATHYVIFLTAVHQGIDDEAIRAVQDMMKSLDFDRKMLLLATQISHESENKRILLAALEALLKTLKLSKGGETVVEAMSLLRCIIKLVLKLLTEPAADKPVLIGAMVEHFQTAKILIEAANAQKALDLISKDVSWLWRTAFNCAVQGCSEWEGSGSEGRISDMFDIARDLLETCCQASSTSPVDVDAEVYLHLIIASFSGVSGRIFTLRQSREPDTETSINARIRDISSEIRTCRERVEEIQGKGVITDENDLMRVGYFLHTLRVFEVEMLVRLGEWEAVGRVVGDTVKAGPLAASTYEAIADVLWVKKDCPINILYVGLESILRASLDHNSLSIDKFSRWLRALCTIMIARNDRLKAIGYVEQAVGVIKGSVGSDEPYPMDERFWLLSTAYNVGFECLESSAFDEAKRWFESSTVICRYVPGGKERAEKISDTYTRLLERCATG</sequence>
<dbReference type="RefSeq" id="XP_043033044.1">
    <property type="nucleotide sequence ID" value="XM_043189244.1"/>
</dbReference>
<dbReference type="AlphaFoldDB" id="A0A9P7VGG4"/>
<organism evidence="3 4">
    <name type="scientific">Guyanagaster necrorhizus</name>
    <dbReference type="NCBI Taxonomy" id="856835"/>
    <lineage>
        <taxon>Eukaryota</taxon>
        <taxon>Fungi</taxon>
        <taxon>Dikarya</taxon>
        <taxon>Basidiomycota</taxon>
        <taxon>Agaricomycotina</taxon>
        <taxon>Agaricomycetes</taxon>
        <taxon>Agaricomycetidae</taxon>
        <taxon>Agaricales</taxon>
        <taxon>Marasmiineae</taxon>
        <taxon>Physalacriaceae</taxon>
        <taxon>Guyanagaster</taxon>
    </lineage>
</organism>